<dbReference type="InterPro" id="IPR029063">
    <property type="entry name" value="SAM-dependent_MTases_sf"/>
</dbReference>
<comment type="caution">
    <text evidence="1">The sequence shown here is derived from an EMBL/GenBank/DDBJ whole genome shotgun (WGS) entry which is preliminary data.</text>
</comment>
<reference evidence="1 2" key="1">
    <citation type="submission" date="2016-01" db="EMBL/GenBank/DDBJ databases">
        <title>The new phylogeny of the genus Mycobacterium.</title>
        <authorList>
            <person name="Tarcisio F."/>
            <person name="Conor M."/>
            <person name="Antonella G."/>
            <person name="Elisabetta G."/>
            <person name="Giulia F.S."/>
            <person name="Sara T."/>
            <person name="Anna F."/>
            <person name="Clotilde B."/>
            <person name="Roberto B."/>
            <person name="Veronica D.S."/>
            <person name="Fabio R."/>
            <person name="Monica P."/>
            <person name="Olivier J."/>
            <person name="Enrico T."/>
            <person name="Nicola S."/>
        </authorList>
    </citation>
    <scope>NUCLEOTIDE SEQUENCE [LARGE SCALE GENOMIC DNA]</scope>
    <source>
        <strain evidence="1 2">DSM 44153</strain>
    </source>
</reference>
<gene>
    <name evidence="1" type="ORF">AWC30_01140</name>
</gene>
<dbReference type="OrthoDB" id="279734at2"/>
<protein>
    <recommendedName>
        <fullName evidence="3">Class I SAM-dependent methyltransferase</fullName>
    </recommendedName>
</protein>
<proteinExistence type="predicted"/>
<dbReference type="Proteomes" id="UP000193090">
    <property type="component" value="Unassembled WGS sequence"/>
</dbReference>
<dbReference type="AlphaFoldDB" id="A0A1X2EFG1"/>
<accession>A0A1X2EFG1</accession>
<organism evidence="1 2">
    <name type="scientific">Mycolicibacillus trivialis</name>
    <dbReference type="NCBI Taxonomy" id="1798"/>
    <lineage>
        <taxon>Bacteria</taxon>
        <taxon>Bacillati</taxon>
        <taxon>Actinomycetota</taxon>
        <taxon>Actinomycetes</taxon>
        <taxon>Mycobacteriales</taxon>
        <taxon>Mycobacteriaceae</taxon>
        <taxon>Mycolicibacillus</taxon>
    </lineage>
</organism>
<evidence type="ECO:0000313" key="1">
    <source>
        <dbReference type="EMBL" id="ORW98913.1"/>
    </source>
</evidence>
<dbReference type="EMBL" id="LQPZ01000054">
    <property type="protein sequence ID" value="ORW98913.1"/>
    <property type="molecule type" value="Genomic_DNA"/>
</dbReference>
<evidence type="ECO:0008006" key="3">
    <source>
        <dbReference type="Google" id="ProtNLM"/>
    </source>
</evidence>
<sequence>MKTTTVRPTPARPAVSASPAITCRAVEVSDGLTVEYVSVPDLSDAPRHRADRSATQREITAIDRALRSRPDLPAPDVGERAGDQVLRPNNPVAAALYRDRPALRAWRTDLVPSAMALTPLYRPEEPRLPNGAPIDRATRDIFLYAPDAIAIRSRAAIMSAIAGRYLSPTTATRWTSLACGAAIPVFQALAGRRCRQVELTLVDLDAGALAHAAELGAAAGVGGEVDTRLLQRHLIREMIVSDRLVDEVGEASQDLVDMLGIFEYIPAEFGELKSASVFLRNAFRLLKPGGAVVAANMLDTHPRLAFNQRGIGWPRIFPRSIAELREILHDAGIPPEQVTMTLAADGVYAVLEIRKPSGAS</sequence>
<dbReference type="Gene3D" id="3.40.50.150">
    <property type="entry name" value="Vaccinia Virus protein VP39"/>
    <property type="match status" value="1"/>
</dbReference>
<dbReference type="SUPFAM" id="SSF53335">
    <property type="entry name" value="S-adenosyl-L-methionine-dependent methyltransferases"/>
    <property type="match status" value="1"/>
</dbReference>
<keyword evidence="2" id="KW-1185">Reference proteome</keyword>
<evidence type="ECO:0000313" key="2">
    <source>
        <dbReference type="Proteomes" id="UP000193090"/>
    </source>
</evidence>
<dbReference type="RefSeq" id="WP_085111436.1">
    <property type="nucleotide sequence ID" value="NZ_JACKSN010000110.1"/>
</dbReference>
<name>A0A1X2EFG1_9MYCO</name>